<keyword evidence="2" id="KW-1185">Reference proteome</keyword>
<comment type="caution">
    <text evidence="1">The sequence shown here is derived from an EMBL/GenBank/DDBJ whole genome shotgun (WGS) entry which is preliminary data.</text>
</comment>
<evidence type="ECO:0000313" key="2">
    <source>
        <dbReference type="Proteomes" id="UP001157502"/>
    </source>
</evidence>
<gene>
    <name evidence="1" type="ORF">DPEC_G00292230</name>
</gene>
<reference evidence="1" key="1">
    <citation type="submission" date="2021-05" db="EMBL/GenBank/DDBJ databases">
        <authorList>
            <person name="Pan Q."/>
            <person name="Jouanno E."/>
            <person name="Zahm M."/>
            <person name="Klopp C."/>
            <person name="Cabau C."/>
            <person name="Louis A."/>
            <person name="Berthelot C."/>
            <person name="Parey E."/>
            <person name="Roest Crollius H."/>
            <person name="Montfort J."/>
            <person name="Robinson-Rechavi M."/>
            <person name="Bouchez O."/>
            <person name="Lampietro C."/>
            <person name="Lopez Roques C."/>
            <person name="Donnadieu C."/>
            <person name="Postlethwait J."/>
            <person name="Bobe J."/>
            <person name="Dillon D."/>
            <person name="Chandos A."/>
            <person name="von Hippel F."/>
            <person name="Guiguen Y."/>
        </authorList>
    </citation>
    <scope>NUCLEOTIDE SEQUENCE</scope>
    <source>
        <strain evidence="1">YG-Jan2019</strain>
    </source>
</reference>
<dbReference type="EMBL" id="CM055754">
    <property type="protein sequence ID" value="KAJ7990954.1"/>
    <property type="molecule type" value="Genomic_DNA"/>
</dbReference>
<organism evidence="1 2">
    <name type="scientific">Dallia pectoralis</name>
    <name type="common">Alaska blackfish</name>
    <dbReference type="NCBI Taxonomy" id="75939"/>
    <lineage>
        <taxon>Eukaryota</taxon>
        <taxon>Metazoa</taxon>
        <taxon>Chordata</taxon>
        <taxon>Craniata</taxon>
        <taxon>Vertebrata</taxon>
        <taxon>Euteleostomi</taxon>
        <taxon>Actinopterygii</taxon>
        <taxon>Neopterygii</taxon>
        <taxon>Teleostei</taxon>
        <taxon>Protacanthopterygii</taxon>
        <taxon>Esociformes</taxon>
        <taxon>Umbridae</taxon>
        <taxon>Dallia</taxon>
    </lineage>
</organism>
<protein>
    <submittedName>
        <fullName evidence="1">Uncharacterized protein</fullName>
    </submittedName>
</protein>
<dbReference type="Proteomes" id="UP001157502">
    <property type="component" value="Chromosome 27"/>
</dbReference>
<name>A0ACC2FHX1_DALPE</name>
<accession>A0ACC2FHX1</accession>
<proteinExistence type="predicted"/>
<evidence type="ECO:0000313" key="1">
    <source>
        <dbReference type="EMBL" id="KAJ7990954.1"/>
    </source>
</evidence>
<sequence length="68" mass="7258">MYTCEPGLTEAQRRADSDHSPSGAKKPDRAEWKDARGSCVLLGSLVIAKAARLMIGVRPVNKGGLCFA</sequence>